<accession>A0A0F9STJ7</accession>
<reference evidence="1" key="1">
    <citation type="journal article" date="2015" name="Nature">
        <title>Complex archaea that bridge the gap between prokaryotes and eukaryotes.</title>
        <authorList>
            <person name="Spang A."/>
            <person name="Saw J.H."/>
            <person name="Jorgensen S.L."/>
            <person name="Zaremba-Niedzwiedzka K."/>
            <person name="Martijn J."/>
            <person name="Lind A.E."/>
            <person name="van Eijk R."/>
            <person name="Schleper C."/>
            <person name="Guy L."/>
            <person name="Ettema T.J."/>
        </authorList>
    </citation>
    <scope>NUCLEOTIDE SEQUENCE</scope>
</reference>
<protein>
    <submittedName>
        <fullName evidence="1">Uncharacterized protein</fullName>
    </submittedName>
</protein>
<comment type="caution">
    <text evidence="1">The sequence shown here is derived from an EMBL/GenBank/DDBJ whole genome shotgun (WGS) entry which is preliminary data.</text>
</comment>
<sequence>MATDKLQIYNFTLTRLGANRLDSITEDSDDRRKLDTMYPQILEELTAQGPQQGWKFATTRTAVDVSETDITAFADYSETVSGTVSCTAAGHNLDSGERANLSGDTGYDDDYVVTVIDDNTFYFTATWSATGTGTVRWTSLQYAYRYSMPTNLKLVSVQVGGFELSDWVREDDYVLTNLEDTTVDMKYVVSVTTTTRFPPYFTKVLYLSLALELAYSIIQSATFLERLINEVERIQLPRAIARDEKEQYVQESSSSWQDAARTGIIE</sequence>
<dbReference type="EMBL" id="LAZR01000411">
    <property type="protein sequence ID" value="KKN70124.1"/>
    <property type="molecule type" value="Genomic_DNA"/>
</dbReference>
<name>A0A0F9STJ7_9ZZZZ</name>
<gene>
    <name evidence="1" type="ORF">LCGC14_0434490</name>
</gene>
<dbReference type="InterPro" id="IPR023366">
    <property type="entry name" value="ATP_synth_asu-like_sf"/>
</dbReference>
<evidence type="ECO:0000313" key="1">
    <source>
        <dbReference type="EMBL" id="KKN70124.1"/>
    </source>
</evidence>
<organism evidence="1">
    <name type="scientific">marine sediment metagenome</name>
    <dbReference type="NCBI Taxonomy" id="412755"/>
    <lineage>
        <taxon>unclassified sequences</taxon>
        <taxon>metagenomes</taxon>
        <taxon>ecological metagenomes</taxon>
    </lineage>
</organism>
<proteinExistence type="predicted"/>
<dbReference type="AlphaFoldDB" id="A0A0F9STJ7"/>
<dbReference type="Gene3D" id="2.40.30.20">
    <property type="match status" value="1"/>
</dbReference>